<feature type="transmembrane region" description="Helical" evidence="1">
    <location>
        <begin position="80"/>
        <end position="103"/>
    </location>
</feature>
<evidence type="ECO:0000256" key="1">
    <source>
        <dbReference type="SAM" id="Phobius"/>
    </source>
</evidence>
<dbReference type="Proteomes" id="UP000238375">
    <property type="component" value="Unassembled WGS sequence"/>
</dbReference>
<keyword evidence="3" id="KW-1185">Reference proteome</keyword>
<dbReference type="AlphaFoldDB" id="A0A2T0SRH2"/>
<evidence type="ECO:0000313" key="3">
    <source>
        <dbReference type="Proteomes" id="UP000238375"/>
    </source>
</evidence>
<dbReference type="InterPro" id="IPR005240">
    <property type="entry name" value="DUF389"/>
</dbReference>
<organism evidence="2 3">
    <name type="scientific">Spirosoma oryzae</name>
    <dbReference type="NCBI Taxonomy" id="1469603"/>
    <lineage>
        <taxon>Bacteria</taxon>
        <taxon>Pseudomonadati</taxon>
        <taxon>Bacteroidota</taxon>
        <taxon>Cytophagia</taxon>
        <taxon>Cytophagales</taxon>
        <taxon>Cytophagaceae</taxon>
        <taxon>Spirosoma</taxon>
    </lineage>
</organism>
<proteinExistence type="predicted"/>
<reference evidence="2 3" key="1">
    <citation type="submission" date="2018-03" db="EMBL/GenBank/DDBJ databases">
        <title>Genomic Encyclopedia of Archaeal and Bacterial Type Strains, Phase II (KMG-II): from individual species to whole genera.</title>
        <authorList>
            <person name="Goeker M."/>
        </authorList>
    </citation>
    <scope>NUCLEOTIDE SEQUENCE [LARGE SCALE GENOMIC DNA]</scope>
    <source>
        <strain evidence="2 3">DSM 28354</strain>
    </source>
</reference>
<keyword evidence="1" id="KW-1133">Transmembrane helix</keyword>
<feature type="transmembrane region" description="Helical" evidence="1">
    <location>
        <begin position="149"/>
        <end position="167"/>
    </location>
</feature>
<feature type="transmembrane region" description="Helical" evidence="1">
    <location>
        <begin position="56"/>
        <end position="74"/>
    </location>
</feature>
<feature type="transmembrane region" description="Helical" evidence="1">
    <location>
        <begin position="115"/>
        <end position="137"/>
    </location>
</feature>
<name>A0A2T0SRH2_9BACT</name>
<dbReference type="RefSeq" id="WP_106138905.1">
    <property type="nucleotide sequence ID" value="NZ_PVTE01000013.1"/>
</dbReference>
<dbReference type="OrthoDB" id="9790659at2"/>
<keyword evidence="1" id="KW-0812">Transmembrane</keyword>
<feature type="transmembrane region" description="Helical" evidence="1">
    <location>
        <begin position="203"/>
        <end position="227"/>
    </location>
</feature>
<feature type="transmembrane region" description="Helical" evidence="1">
    <location>
        <begin position="179"/>
        <end position="197"/>
    </location>
</feature>
<evidence type="ECO:0000313" key="2">
    <source>
        <dbReference type="EMBL" id="PRY36007.1"/>
    </source>
</evidence>
<comment type="caution">
    <text evidence="2">The sequence shown here is derived from an EMBL/GenBank/DDBJ whole genome shotgun (WGS) entry which is preliminary data.</text>
</comment>
<feature type="transmembrane region" description="Helical" evidence="1">
    <location>
        <begin position="248"/>
        <end position="266"/>
    </location>
</feature>
<dbReference type="EMBL" id="PVTE01000013">
    <property type="protein sequence ID" value="PRY36007.1"/>
    <property type="molecule type" value="Genomic_DNA"/>
</dbReference>
<dbReference type="PANTHER" id="PTHR20992">
    <property type="entry name" value="AT15442P-RELATED"/>
    <property type="match status" value="1"/>
</dbReference>
<accession>A0A2T0SRH2</accession>
<keyword evidence="1" id="KW-0472">Membrane</keyword>
<dbReference type="PANTHER" id="PTHR20992:SF9">
    <property type="entry name" value="AT15442P-RELATED"/>
    <property type="match status" value="1"/>
</dbReference>
<gene>
    <name evidence="2" type="ORF">CLV58_113138</name>
</gene>
<sequence length="467" mass="51864">MTPTQKPVSNSSPPANTSFWVAFRRFLHDRFSLDDDKDDQEAVVQSISRGIEFRGINLWALIFAILIASIGLNINSTAAITGAMLISPLMGPIMGIGLGVGINDLDMILRALKNLAIAVLFSLIASTLYFLISPLHVAQSELLDRTSPTVWDTFIAFFGGLAGIIAGSRREKVGNVIPGVAIATALMPPLCTAGYAIATGNPIYFAGAFYLFLINSVCISLSAFLIVRFLGYKQKPYPSAQIERRVRTTIWIAVVIAIVPSTYLGYQIVRKTIFEQNVKRFVDEEFNSQTRQLIGYKARFHRNQPVVELTLVGEPLLPDSLAQLKSTMPSYGLDNTNLVIKQGNFKDANVDVDAITSTITDQVIQYSQASIARKDHTIDSLRRQIEQTQLSRLPVADLRDELKTLLPDVRTFTASRALLMTATSTRPDTLLLVYARFSRPHTATEKKRIENWLRSRTKSNRVKLIVE</sequence>
<dbReference type="Pfam" id="PF04087">
    <property type="entry name" value="DUF389"/>
    <property type="match status" value="1"/>
</dbReference>
<protein>
    <submittedName>
        <fullName evidence="2">Putative hydrophobic protein (TIGR00271 family)</fullName>
    </submittedName>
</protein>